<accession>A0A1V0GSF9</accession>
<keyword evidence="2" id="KW-1185">Reference proteome</keyword>
<sequence length="59" mass="6568">MQLFRGSGQLIGGNVVISKEPQYDLCADGEYEKVFIEEHLAMTIVESCKLTNLCLCLSE</sequence>
<name>A0A1V0GSF9_9RHOB</name>
<evidence type="ECO:0000313" key="2">
    <source>
        <dbReference type="Proteomes" id="UP000191257"/>
    </source>
</evidence>
<evidence type="ECO:0000313" key="1">
    <source>
        <dbReference type="EMBL" id="ARC36777.1"/>
    </source>
</evidence>
<gene>
    <name evidence="1" type="ORF">A6J80_10630</name>
</gene>
<organism evidence="1 2">
    <name type="scientific">Paracoccus yeei</name>
    <dbReference type="NCBI Taxonomy" id="147645"/>
    <lineage>
        <taxon>Bacteria</taxon>
        <taxon>Pseudomonadati</taxon>
        <taxon>Pseudomonadota</taxon>
        <taxon>Alphaproteobacteria</taxon>
        <taxon>Rhodobacterales</taxon>
        <taxon>Paracoccaceae</taxon>
        <taxon>Paracoccus</taxon>
    </lineage>
</organism>
<dbReference type="EMBL" id="CP020442">
    <property type="protein sequence ID" value="ARC36777.1"/>
    <property type="molecule type" value="Genomic_DNA"/>
</dbReference>
<reference evidence="1" key="1">
    <citation type="submission" date="2017-12" db="EMBL/GenBank/DDBJ databases">
        <title>FDA dAtabase for Regulatory Grade micrObial Sequences (FDA-ARGOS): Supporting development and validation of Infectious Disease Dx tests.</title>
        <authorList>
            <person name="Campos J."/>
            <person name="Goldberg B."/>
            <person name="Tallon L."/>
            <person name="Sadzewicz L."/>
            <person name="Sengamalay N."/>
            <person name="Ott S."/>
            <person name="Godinez A."/>
            <person name="Nagaraj S."/>
            <person name="Vyas G."/>
            <person name="Aluvathingal J."/>
            <person name="Nadendla S."/>
            <person name="Geyer C."/>
            <person name="Nandy P."/>
            <person name="Hobson J."/>
            <person name="Sichtig H."/>
        </authorList>
    </citation>
    <scope>NUCLEOTIDE SEQUENCE</scope>
    <source>
        <strain evidence="1">FDAARGOS_252</strain>
    </source>
</reference>
<dbReference type="KEGG" id="pye:A6J80_10630"/>
<dbReference type="AlphaFoldDB" id="A0A1V0GSF9"/>
<dbReference type="Proteomes" id="UP000191257">
    <property type="component" value="Chromosome"/>
</dbReference>
<protein>
    <submittedName>
        <fullName evidence="1">Uncharacterized protein</fullName>
    </submittedName>
</protein>
<proteinExistence type="predicted"/>